<feature type="signal peptide" evidence="1">
    <location>
        <begin position="1"/>
        <end position="19"/>
    </location>
</feature>
<proteinExistence type="predicted"/>
<dbReference type="Proteomes" id="UP000254866">
    <property type="component" value="Unassembled WGS sequence"/>
</dbReference>
<comment type="caution">
    <text evidence="2">The sequence shown here is derived from an EMBL/GenBank/DDBJ whole genome shotgun (WGS) entry which is preliminary data.</text>
</comment>
<keyword evidence="1" id="KW-0732">Signal</keyword>
<feature type="chain" id="PRO_5017059732" description="Ubiquitin 3 binding protein But2 C-terminal domain-containing protein" evidence="1">
    <location>
        <begin position="20"/>
        <end position="201"/>
    </location>
</feature>
<sequence length="201" mass="22069">MRFSTISLSFLSLINLSSAAATPVELAPPCGTTLYPTILQQIYEDRPFKVFANNRNFYVSQEFDASGNVYNRTYQIVGFEKIPPGSYACQLNVKFSAGYNIAASGTPTLNVKTLFNGDSNKIKSPNHWTWNKFYRGTSSPFGQGIFGTTTLTPGISSAINRCPTGGGNLAFMFEIADRVLTDANVQFKQTDKGGLYLTYNC</sequence>
<dbReference type="AlphaFoldDB" id="A0A370T8W0"/>
<organism evidence="2 3">
    <name type="scientific">Venustampulla echinocandica</name>
    <dbReference type="NCBI Taxonomy" id="2656787"/>
    <lineage>
        <taxon>Eukaryota</taxon>
        <taxon>Fungi</taxon>
        <taxon>Dikarya</taxon>
        <taxon>Ascomycota</taxon>
        <taxon>Pezizomycotina</taxon>
        <taxon>Leotiomycetes</taxon>
        <taxon>Helotiales</taxon>
        <taxon>Pleuroascaceae</taxon>
        <taxon>Venustampulla</taxon>
    </lineage>
</organism>
<keyword evidence="3" id="KW-1185">Reference proteome</keyword>
<dbReference type="GeneID" id="43603395"/>
<reference evidence="2 3" key="1">
    <citation type="journal article" date="2018" name="IMA Fungus">
        <title>IMA Genome-F 9: Draft genome sequence of Annulohypoxylon stygium, Aspergillus mulundensis, Berkeleyomyces basicola (syn. Thielaviopsis basicola), Ceratocystis smalleyi, two Cercospora beticola strains, Coleophoma cylindrospora, Fusarium fracticaudum, Phialophora cf. hyalina, and Morchella septimelata.</title>
        <authorList>
            <person name="Wingfield B.D."/>
            <person name="Bills G.F."/>
            <person name="Dong Y."/>
            <person name="Huang W."/>
            <person name="Nel W.J."/>
            <person name="Swalarsk-Parry B.S."/>
            <person name="Vaghefi N."/>
            <person name="Wilken P.M."/>
            <person name="An Z."/>
            <person name="de Beer Z.W."/>
            <person name="De Vos L."/>
            <person name="Chen L."/>
            <person name="Duong T.A."/>
            <person name="Gao Y."/>
            <person name="Hammerbacher A."/>
            <person name="Kikkert J.R."/>
            <person name="Li Y."/>
            <person name="Li H."/>
            <person name="Li K."/>
            <person name="Li Q."/>
            <person name="Liu X."/>
            <person name="Ma X."/>
            <person name="Naidoo K."/>
            <person name="Pethybridge S.J."/>
            <person name="Sun J."/>
            <person name="Steenkamp E.T."/>
            <person name="van der Nest M.A."/>
            <person name="van Wyk S."/>
            <person name="Wingfield M.J."/>
            <person name="Xiong C."/>
            <person name="Yue Q."/>
            <person name="Zhang X."/>
        </authorList>
    </citation>
    <scope>NUCLEOTIDE SEQUENCE [LARGE SCALE GENOMIC DNA]</scope>
    <source>
        <strain evidence="2 3">BP 5553</strain>
    </source>
</reference>
<evidence type="ECO:0000256" key="1">
    <source>
        <dbReference type="SAM" id="SignalP"/>
    </source>
</evidence>
<accession>A0A370T8W0</accession>
<name>A0A370T8W0_9HELO</name>
<protein>
    <recommendedName>
        <fullName evidence="4">Ubiquitin 3 binding protein But2 C-terminal domain-containing protein</fullName>
    </recommendedName>
</protein>
<evidence type="ECO:0000313" key="3">
    <source>
        <dbReference type="Proteomes" id="UP000254866"/>
    </source>
</evidence>
<gene>
    <name evidence="2" type="ORF">BP5553_10546</name>
</gene>
<dbReference type="OrthoDB" id="5308323at2759"/>
<evidence type="ECO:0008006" key="4">
    <source>
        <dbReference type="Google" id="ProtNLM"/>
    </source>
</evidence>
<dbReference type="EMBL" id="NPIC01000017">
    <property type="protein sequence ID" value="RDL29919.1"/>
    <property type="molecule type" value="Genomic_DNA"/>
</dbReference>
<dbReference type="RefSeq" id="XP_031864609.1">
    <property type="nucleotide sequence ID" value="XM_032019169.1"/>
</dbReference>
<evidence type="ECO:0000313" key="2">
    <source>
        <dbReference type="EMBL" id="RDL29919.1"/>
    </source>
</evidence>